<dbReference type="SMART" id="SM00857">
    <property type="entry name" value="Resolvase"/>
    <property type="match status" value="1"/>
</dbReference>
<evidence type="ECO:0000313" key="6">
    <source>
        <dbReference type="EMBL" id="OYQ42652.1"/>
    </source>
</evidence>
<reference evidence="6 7" key="1">
    <citation type="submission" date="2017-07" db="EMBL/GenBank/DDBJ databases">
        <title>Flavobacterium cyanobacteriorum sp. nov., isolated from cyanobacterial aggregates in a eutrophic lake.</title>
        <authorList>
            <person name="Cai H."/>
        </authorList>
    </citation>
    <scope>NUCLEOTIDE SEQUENCE [LARGE SCALE GENOMIC DNA]</scope>
    <source>
        <strain evidence="6 7">TH021</strain>
    </source>
</reference>
<dbReference type="PROSITE" id="PS51737">
    <property type="entry name" value="RECOMBINASE_DNA_BIND"/>
    <property type="match status" value="1"/>
</dbReference>
<evidence type="ECO:0000313" key="7">
    <source>
        <dbReference type="Proteomes" id="UP000216605"/>
    </source>
</evidence>
<feature type="coiled-coil region" evidence="3">
    <location>
        <begin position="363"/>
        <end position="390"/>
    </location>
</feature>
<dbReference type="Pfam" id="PF07508">
    <property type="entry name" value="Recombinase"/>
    <property type="match status" value="1"/>
</dbReference>
<dbReference type="InterPro" id="IPR011109">
    <property type="entry name" value="DNA_bind_recombinase_dom"/>
</dbReference>
<dbReference type="EMBL" id="NOXV01000193">
    <property type="protein sequence ID" value="OYQ42652.1"/>
    <property type="molecule type" value="Genomic_DNA"/>
</dbReference>
<sequence>MNTIIYTRVSTDEQAEKGFSLRHQKQLLTTYCELNKLTIAKHYEDDYSAKNFDRPEWKNLMEYVAKNRKAVDKILFTKWDRFSRNAEQALAVIRKLTAMGIEVNSIEQPLDLTNPDNKVMLSMYLILPEVENDKISQRTKDGMRRATKEGCFLAKAPYGYSNGKVLGKTSVIPNGDSAIVLAAYTEVAKGVEAVEVIRKRFKTERGLTLQKQQFYNMLRNKLYCGWIEVPEFKKEAASKLKGIHEPLVSQELFDKVQDVLDGRKNIGAKLPSTVNENFPLKGSLICPVCEKQITASKSKGNGGHYEYYHCTAKCKVRYKKEVLHENVAQMLTKVSLNKNVADLYKEVLSDLISQSEDDTARRRKELVGEKESLEKLVIDAEDRLMKNELKAELFDRITTRYEASIREIEASIGQLERNDLNLGKYVEDSVKLLCDMGGLFNQLKDSKKGGLLRTIFPENLVVEKEGLRTNSTNTVLELLSREYRGLEKAKMKKATKNSGFSNVAPPLGLEPRTL</sequence>
<dbReference type="InterPro" id="IPR036162">
    <property type="entry name" value="Resolvase-like_N_sf"/>
</dbReference>
<dbReference type="InterPro" id="IPR038109">
    <property type="entry name" value="DNA_bind_recomb_sf"/>
</dbReference>
<dbReference type="PANTHER" id="PTHR30461:SF2">
    <property type="entry name" value="SERINE RECOMBINASE PINE-RELATED"/>
    <property type="match status" value="1"/>
</dbReference>
<dbReference type="GO" id="GO:0000150">
    <property type="term" value="F:DNA strand exchange activity"/>
    <property type="evidence" value="ECO:0007669"/>
    <property type="project" value="InterPro"/>
</dbReference>
<keyword evidence="1" id="KW-0238">DNA-binding</keyword>
<gene>
    <name evidence="6" type="ORF">CHU92_03865</name>
</gene>
<evidence type="ECO:0000256" key="1">
    <source>
        <dbReference type="ARBA" id="ARBA00023125"/>
    </source>
</evidence>
<organism evidence="6 7">
    <name type="scientific">Flavobacterium cyanobacteriorum</name>
    <dbReference type="NCBI Taxonomy" id="2022802"/>
    <lineage>
        <taxon>Bacteria</taxon>
        <taxon>Pseudomonadati</taxon>
        <taxon>Bacteroidota</taxon>
        <taxon>Flavobacteriia</taxon>
        <taxon>Flavobacteriales</taxon>
        <taxon>Flavobacteriaceae</taxon>
        <taxon>Flavobacterium</taxon>
    </lineage>
</organism>
<dbReference type="RefSeq" id="WP_094412792.1">
    <property type="nucleotide sequence ID" value="NZ_NOXV01000193.1"/>
</dbReference>
<dbReference type="SUPFAM" id="SSF53041">
    <property type="entry name" value="Resolvase-like"/>
    <property type="match status" value="1"/>
</dbReference>
<dbReference type="CDD" id="cd00338">
    <property type="entry name" value="Ser_Recombinase"/>
    <property type="match status" value="1"/>
</dbReference>
<dbReference type="Gene3D" id="3.40.50.1390">
    <property type="entry name" value="Resolvase, N-terminal catalytic domain"/>
    <property type="match status" value="1"/>
</dbReference>
<dbReference type="Proteomes" id="UP000216605">
    <property type="component" value="Unassembled WGS sequence"/>
</dbReference>
<proteinExistence type="predicted"/>
<keyword evidence="2" id="KW-0233">DNA recombination</keyword>
<dbReference type="PROSITE" id="PS51736">
    <property type="entry name" value="RECOMBINASES_3"/>
    <property type="match status" value="1"/>
</dbReference>
<dbReference type="PANTHER" id="PTHR30461">
    <property type="entry name" value="DNA-INVERTASE FROM LAMBDOID PROPHAGE"/>
    <property type="match status" value="1"/>
</dbReference>
<dbReference type="GO" id="GO:0003677">
    <property type="term" value="F:DNA binding"/>
    <property type="evidence" value="ECO:0007669"/>
    <property type="project" value="UniProtKB-KW"/>
</dbReference>
<evidence type="ECO:0008006" key="8">
    <source>
        <dbReference type="Google" id="ProtNLM"/>
    </source>
</evidence>
<evidence type="ECO:0000259" key="4">
    <source>
        <dbReference type="PROSITE" id="PS51736"/>
    </source>
</evidence>
<name>A0A255ZMM3_9FLAO</name>
<evidence type="ECO:0000256" key="3">
    <source>
        <dbReference type="SAM" id="Coils"/>
    </source>
</evidence>
<accession>A0A255ZMM3</accession>
<keyword evidence="7" id="KW-1185">Reference proteome</keyword>
<dbReference type="AlphaFoldDB" id="A0A255ZMM3"/>
<feature type="domain" description="Resolvase/invertase-type recombinase catalytic" evidence="4">
    <location>
        <begin position="2"/>
        <end position="150"/>
    </location>
</feature>
<dbReference type="OrthoDB" id="9815006at2"/>
<feature type="domain" description="Recombinase" evidence="5">
    <location>
        <begin position="157"/>
        <end position="266"/>
    </location>
</feature>
<protein>
    <recommendedName>
        <fullName evidence="8">Recombinase family protein</fullName>
    </recommendedName>
</protein>
<dbReference type="InterPro" id="IPR006119">
    <property type="entry name" value="Resolv_N"/>
</dbReference>
<dbReference type="Pfam" id="PF00239">
    <property type="entry name" value="Resolvase"/>
    <property type="match status" value="1"/>
</dbReference>
<keyword evidence="3" id="KW-0175">Coiled coil</keyword>
<comment type="caution">
    <text evidence="6">The sequence shown here is derived from an EMBL/GenBank/DDBJ whole genome shotgun (WGS) entry which is preliminary data.</text>
</comment>
<evidence type="ECO:0000256" key="2">
    <source>
        <dbReference type="ARBA" id="ARBA00023172"/>
    </source>
</evidence>
<evidence type="ECO:0000259" key="5">
    <source>
        <dbReference type="PROSITE" id="PS51737"/>
    </source>
</evidence>
<dbReference type="InterPro" id="IPR050639">
    <property type="entry name" value="SSR_resolvase"/>
</dbReference>
<dbReference type="Gene3D" id="3.90.1750.20">
    <property type="entry name" value="Putative Large Serine Recombinase, Chain B, Domain 2"/>
    <property type="match status" value="1"/>
</dbReference>